<dbReference type="GeneTree" id="ENSGT01030000234540"/>
<evidence type="ECO:0000256" key="5">
    <source>
        <dbReference type="SAM" id="MobiDB-lite"/>
    </source>
</evidence>
<dbReference type="AlphaFoldDB" id="A0A9L0TCZ0"/>
<evidence type="ECO:0000313" key="8">
    <source>
        <dbReference type="Ensembl" id="ENSECAP00000084967.1"/>
    </source>
</evidence>
<feature type="domain" description="Ig-like" evidence="7">
    <location>
        <begin position="203"/>
        <end position="283"/>
    </location>
</feature>
<keyword evidence="3 6" id="KW-0472">Membrane</keyword>
<dbReference type="SMART" id="SM00409">
    <property type="entry name" value="IG"/>
    <property type="match status" value="1"/>
</dbReference>
<dbReference type="CDD" id="cd05775">
    <property type="entry name" value="IgV_CD2_like_N"/>
    <property type="match status" value="1"/>
</dbReference>
<evidence type="ECO:0000256" key="1">
    <source>
        <dbReference type="ARBA" id="ARBA00004370"/>
    </source>
</evidence>
<dbReference type="GO" id="GO:0006955">
    <property type="term" value="P:immune response"/>
    <property type="evidence" value="ECO:0000318"/>
    <property type="project" value="GO_Central"/>
</dbReference>
<accession>A0A9L0TCZ0</accession>
<name>A0A9L0TCZ0_HORSE</name>
<reference evidence="8 9" key="1">
    <citation type="journal article" date="2009" name="Science">
        <title>Genome sequence, comparative analysis, and population genetics of the domestic horse.</title>
        <authorList>
            <consortium name="Broad Institute Genome Sequencing Platform"/>
            <consortium name="Broad Institute Whole Genome Assembly Team"/>
            <person name="Wade C.M."/>
            <person name="Giulotto E."/>
            <person name="Sigurdsson S."/>
            <person name="Zoli M."/>
            <person name="Gnerre S."/>
            <person name="Imsland F."/>
            <person name="Lear T.L."/>
            <person name="Adelson D.L."/>
            <person name="Bailey E."/>
            <person name="Bellone R.R."/>
            <person name="Bloecker H."/>
            <person name="Distl O."/>
            <person name="Edgar R.C."/>
            <person name="Garber M."/>
            <person name="Leeb T."/>
            <person name="Mauceli E."/>
            <person name="MacLeod J.N."/>
            <person name="Penedo M.C.T."/>
            <person name="Raison J.M."/>
            <person name="Sharpe T."/>
            <person name="Vogel J."/>
            <person name="Andersson L."/>
            <person name="Antczak D.F."/>
            <person name="Biagi T."/>
            <person name="Binns M.M."/>
            <person name="Chowdhary B.P."/>
            <person name="Coleman S.J."/>
            <person name="Della Valle G."/>
            <person name="Fryc S."/>
            <person name="Guerin G."/>
            <person name="Hasegawa T."/>
            <person name="Hill E.W."/>
            <person name="Jurka J."/>
            <person name="Kiialainen A."/>
            <person name="Lindgren G."/>
            <person name="Liu J."/>
            <person name="Magnani E."/>
            <person name="Mickelson J.R."/>
            <person name="Murray J."/>
            <person name="Nergadze S.G."/>
            <person name="Onofrio R."/>
            <person name="Pedroni S."/>
            <person name="Piras M.F."/>
            <person name="Raudsepp T."/>
            <person name="Rocchi M."/>
            <person name="Roeed K.H."/>
            <person name="Ryder O.A."/>
            <person name="Searle S."/>
            <person name="Skow L."/>
            <person name="Swinburne J.E."/>
            <person name="Syvaenen A.C."/>
            <person name="Tozaki T."/>
            <person name="Valberg S.J."/>
            <person name="Vaudin M."/>
            <person name="White J.R."/>
            <person name="Zody M.C."/>
            <person name="Lander E.S."/>
            <person name="Lindblad-Toh K."/>
        </authorList>
    </citation>
    <scope>NUCLEOTIDE SEQUENCE [LARGE SCALE GENOMIC DNA]</scope>
    <source>
        <strain evidence="8 9">Thoroughbred</strain>
    </source>
</reference>
<dbReference type="InterPro" id="IPR003599">
    <property type="entry name" value="Ig_sub"/>
</dbReference>
<dbReference type="InterPro" id="IPR036179">
    <property type="entry name" value="Ig-like_dom_sf"/>
</dbReference>
<dbReference type="InterPro" id="IPR015631">
    <property type="entry name" value="CD2/SLAM_rcpt"/>
</dbReference>
<protein>
    <submittedName>
        <fullName evidence="8">CD48 molecule</fullName>
    </submittedName>
</protein>
<dbReference type="Gene3D" id="2.60.40.10">
    <property type="entry name" value="Immunoglobulins"/>
    <property type="match status" value="2"/>
</dbReference>
<keyword evidence="4" id="KW-0325">Glycoprotein</keyword>
<reference evidence="8" key="3">
    <citation type="submission" date="2025-09" db="UniProtKB">
        <authorList>
            <consortium name="Ensembl"/>
        </authorList>
    </citation>
    <scope>IDENTIFICATION</scope>
    <source>
        <strain evidence="8">Thoroughbred</strain>
    </source>
</reference>
<evidence type="ECO:0000256" key="3">
    <source>
        <dbReference type="ARBA" id="ARBA00023136"/>
    </source>
</evidence>
<feature type="region of interest" description="Disordered" evidence="5">
    <location>
        <begin position="18"/>
        <end position="40"/>
    </location>
</feature>
<evidence type="ECO:0000259" key="7">
    <source>
        <dbReference type="PROSITE" id="PS50835"/>
    </source>
</evidence>
<dbReference type="InterPro" id="IPR007110">
    <property type="entry name" value="Ig-like_dom"/>
</dbReference>
<evidence type="ECO:0000256" key="6">
    <source>
        <dbReference type="SAM" id="Phobius"/>
    </source>
</evidence>
<dbReference type="GO" id="GO:0016020">
    <property type="term" value="C:membrane"/>
    <property type="evidence" value="ECO:0007669"/>
    <property type="project" value="UniProtKB-SubCell"/>
</dbReference>
<sequence length="313" mass="35364">MAPTVSVSARLDQLRTMAPTDVSVSGEDPPLTKMPPEPTRPRIQDFWSRRSLSSVVLACLQHSWEALESSMCSRRREWCLALELLLLPHWFLATSIQGHSESPVNALSGRNVRLQISNLPDKYKKLTWFYTPEQKIVEYEESSEPNYFKSKFKDKVKLDLTNGALDIHNVQKEDSSTYLLRVVKVTGNEEEWQVPLKVFDPVPKPVVDIKIQKVNNSCYYLTISCVVPDQSVNYSWRADSGPLPKELQTSVFNVTIGPQNYSKFYTCEVSNPVSNSSSTVPVTIHDSAGSFRVAWTAVWLVVIVPTVSGLLWN</sequence>
<keyword evidence="2" id="KW-0732">Signal</keyword>
<dbReference type="SUPFAM" id="SSF48726">
    <property type="entry name" value="Immunoglobulin"/>
    <property type="match status" value="2"/>
</dbReference>
<keyword evidence="6" id="KW-1133">Transmembrane helix</keyword>
<dbReference type="PROSITE" id="PS50835">
    <property type="entry name" value="IG_LIKE"/>
    <property type="match status" value="1"/>
</dbReference>
<comment type="subcellular location">
    <subcellularLocation>
        <location evidence="1">Membrane</location>
    </subcellularLocation>
</comment>
<keyword evidence="9" id="KW-1185">Reference proteome</keyword>
<evidence type="ECO:0000256" key="2">
    <source>
        <dbReference type="ARBA" id="ARBA00022729"/>
    </source>
</evidence>
<organism evidence="8 9">
    <name type="scientific">Equus caballus</name>
    <name type="common">Horse</name>
    <dbReference type="NCBI Taxonomy" id="9796"/>
    <lineage>
        <taxon>Eukaryota</taxon>
        <taxon>Metazoa</taxon>
        <taxon>Chordata</taxon>
        <taxon>Craniata</taxon>
        <taxon>Vertebrata</taxon>
        <taxon>Euteleostomi</taxon>
        <taxon>Mammalia</taxon>
        <taxon>Eutheria</taxon>
        <taxon>Laurasiatheria</taxon>
        <taxon>Perissodactyla</taxon>
        <taxon>Equidae</taxon>
        <taxon>Equus</taxon>
    </lineage>
</organism>
<feature type="transmembrane region" description="Helical" evidence="6">
    <location>
        <begin position="293"/>
        <end position="312"/>
    </location>
</feature>
<dbReference type="Proteomes" id="UP000002281">
    <property type="component" value="Chromosome 5"/>
</dbReference>
<keyword evidence="6" id="KW-0812">Transmembrane</keyword>
<reference evidence="8" key="2">
    <citation type="submission" date="2025-08" db="UniProtKB">
        <authorList>
            <consortium name="Ensembl"/>
        </authorList>
    </citation>
    <scope>IDENTIFICATION</scope>
    <source>
        <strain evidence="8">Thoroughbred</strain>
    </source>
</reference>
<proteinExistence type="predicted"/>
<dbReference type="PANTHER" id="PTHR12080:SF134">
    <property type="entry name" value="CD48 ANTIGEN"/>
    <property type="match status" value="1"/>
</dbReference>
<evidence type="ECO:0000256" key="4">
    <source>
        <dbReference type="ARBA" id="ARBA00023180"/>
    </source>
</evidence>
<evidence type="ECO:0000313" key="9">
    <source>
        <dbReference type="Proteomes" id="UP000002281"/>
    </source>
</evidence>
<dbReference type="Pfam" id="PF07686">
    <property type="entry name" value="V-set"/>
    <property type="match status" value="1"/>
</dbReference>
<dbReference type="InterPro" id="IPR013106">
    <property type="entry name" value="Ig_V-set"/>
</dbReference>
<dbReference type="PANTHER" id="PTHR12080">
    <property type="entry name" value="SIGNALING LYMPHOCYTIC ACTIVATION MOLECULE"/>
    <property type="match status" value="1"/>
</dbReference>
<dbReference type="Ensembl" id="ENSECAT00000084443.1">
    <property type="protein sequence ID" value="ENSECAP00000084967.1"/>
    <property type="gene ID" value="ENSECAG00000013345.3"/>
</dbReference>
<dbReference type="InterPro" id="IPR013783">
    <property type="entry name" value="Ig-like_fold"/>
</dbReference>